<proteinExistence type="evidence at transcript level"/>
<accession>C4J578</accession>
<organism evidence="1">
    <name type="scientific">Zea mays</name>
    <name type="common">Maize</name>
    <dbReference type="NCBI Taxonomy" id="4577"/>
    <lineage>
        <taxon>Eukaryota</taxon>
        <taxon>Viridiplantae</taxon>
        <taxon>Streptophyta</taxon>
        <taxon>Embryophyta</taxon>
        <taxon>Tracheophyta</taxon>
        <taxon>Spermatophyta</taxon>
        <taxon>Magnoliopsida</taxon>
        <taxon>Liliopsida</taxon>
        <taxon>Poales</taxon>
        <taxon>Poaceae</taxon>
        <taxon>PACMAD clade</taxon>
        <taxon>Panicoideae</taxon>
        <taxon>Andropogonodae</taxon>
        <taxon>Andropogoneae</taxon>
        <taxon>Tripsacinae</taxon>
        <taxon>Zea</taxon>
    </lineage>
</organism>
<dbReference type="EMBL" id="BT085975">
    <property type="protein sequence ID" value="ACR36328.1"/>
    <property type="molecule type" value="mRNA"/>
</dbReference>
<reference evidence="1" key="2">
    <citation type="submission" date="2012-06" db="EMBL/GenBank/DDBJ databases">
        <authorList>
            <person name="Yu Y."/>
            <person name="Currie J."/>
            <person name="Lomeli R."/>
            <person name="Angelova A."/>
            <person name="Collura K."/>
            <person name="Wissotski M."/>
            <person name="Campos D."/>
            <person name="Kudrna D."/>
            <person name="Golser W."/>
            <person name="Ashely E."/>
            <person name="Descour A."/>
            <person name="Fernandes J."/>
            <person name="Soderlund C."/>
            <person name="Walbot V."/>
        </authorList>
    </citation>
    <scope>NUCLEOTIDE SEQUENCE</scope>
    <source>
        <strain evidence="1">B73</strain>
    </source>
</reference>
<dbReference type="EMBL" id="BT087041">
    <property type="protein sequence ID" value="ACR37394.1"/>
    <property type="molecule type" value="mRNA"/>
</dbReference>
<evidence type="ECO:0000313" key="1">
    <source>
        <dbReference type="EMBL" id="ACR36328.1"/>
    </source>
</evidence>
<protein>
    <submittedName>
        <fullName evidence="1">Uncharacterized protein</fullName>
    </submittedName>
</protein>
<sequence>MCIIGMREAGAAAAALPAPAGAISIGAMPLICCIFGPDPIRTSSRLQRSKRNCATK</sequence>
<reference evidence="1" key="1">
    <citation type="journal article" date="2009" name="PLoS Genet.">
        <title>Sequencing, mapping, and analysis of 27,455 maize full-length cDNAs.</title>
        <authorList>
            <person name="Soderlund C."/>
            <person name="Descour A."/>
            <person name="Kudrna D."/>
            <person name="Bomhoff M."/>
            <person name="Boyd L."/>
            <person name="Currie J."/>
            <person name="Angelova A."/>
            <person name="Collura K."/>
            <person name="Wissotski M."/>
            <person name="Ashley E."/>
            <person name="Morrow D."/>
            <person name="Fernandes J."/>
            <person name="Walbot V."/>
            <person name="Yu Y."/>
        </authorList>
    </citation>
    <scope>NUCLEOTIDE SEQUENCE</scope>
    <source>
        <strain evidence="1">B73</strain>
    </source>
</reference>
<dbReference type="AlphaFoldDB" id="C4J578"/>
<name>C4J578_MAIZE</name>